<dbReference type="InterPro" id="IPR050071">
    <property type="entry name" value="Dehydroquinate_synthase"/>
</dbReference>
<evidence type="ECO:0000259" key="8">
    <source>
        <dbReference type="Pfam" id="PF24621"/>
    </source>
</evidence>
<evidence type="ECO:0000256" key="4">
    <source>
        <dbReference type="ARBA" id="ARBA00023027"/>
    </source>
</evidence>
<evidence type="ECO:0000313" key="9">
    <source>
        <dbReference type="EMBL" id="HIR61913.1"/>
    </source>
</evidence>
<keyword evidence="3" id="KW-0479">Metal-binding</keyword>
<evidence type="ECO:0000256" key="1">
    <source>
        <dbReference type="ARBA" id="ARBA00001911"/>
    </source>
</evidence>
<reference evidence="9" key="2">
    <citation type="journal article" date="2021" name="PeerJ">
        <title>Extensive microbial diversity within the chicken gut microbiome revealed by metagenomics and culture.</title>
        <authorList>
            <person name="Gilroy R."/>
            <person name="Ravi A."/>
            <person name="Getino M."/>
            <person name="Pursley I."/>
            <person name="Horton D.L."/>
            <person name="Alikhan N.F."/>
            <person name="Baker D."/>
            <person name="Gharbi K."/>
            <person name="Hall N."/>
            <person name="Watson M."/>
            <person name="Adriaenssens E.M."/>
            <person name="Foster-Nyarko E."/>
            <person name="Jarju S."/>
            <person name="Secka A."/>
            <person name="Antonio M."/>
            <person name="Oren A."/>
            <person name="Chaudhuri R.R."/>
            <person name="La Ragione R."/>
            <person name="Hildebrand F."/>
            <person name="Pallen M.J."/>
        </authorList>
    </citation>
    <scope>NUCLEOTIDE SEQUENCE</scope>
    <source>
        <strain evidence="9">ChiHjej13B12-12457</strain>
    </source>
</reference>
<dbReference type="Gene3D" id="1.20.1090.10">
    <property type="entry name" value="Dehydroquinate synthase-like - alpha domain"/>
    <property type="match status" value="1"/>
</dbReference>
<dbReference type="SUPFAM" id="SSF56796">
    <property type="entry name" value="Dehydroquinate synthase-like"/>
    <property type="match status" value="1"/>
</dbReference>
<keyword evidence="4" id="KW-0520">NAD</keyword>
<name>A0A9D1J5U7_9BACT</name>
<dbReference type="InterPro" id="IPR030960">
    <property type="entry name" value="DHQS/DOIS_N"/>
</dbReference>
<evidence type="ECO:0000256" key="5">
    <source>
        <dbReference type="ARBA" id="ARBA00023239"/>
    </source>
</evidence>
<dbReference type="CDD" id="cd08195">
    <property type="entry name" value="DHQS"/>
    <property type="match status" value="1"/>
</dbReference>
<keyword evidence="5" id="KW-0456">Lyase</keyword>
<dbReference type="GO" id="GO:0046872">
    <property type="term" value="F:metal ion binding"/>
    <property type="evidence" value="ECO:0007669"/>
    <property type="project" value="UniProtKB-KW"/>
</dbReference>
<proteinExistence type="predicted"/>
<feature type="domain" description="3-dehydroquinate synthase C-terminal" evidence="8">
    <location>
        <begin position="233"/>
        <end position="332"/>
    </location>
</feature>
<reference evidence="9" key="1">
    <citation type="submission" date="2020-10" db="EMBL/GenBank/DDBJ databases">
        <authorList>
            <person name="Gilroy R."/>
        </authorList>
    </citation>
    <scope>NUCLEOTIDE SEQUENCE</scope>
    <source>
        <strain evidence="9">ChiHjej13B12-12457</strain>
    </source>
</reference>
<sequence length="396" mass="42364">MERVIYITDIELELPGILRRLWAGAAGAEGTSGVRPTGIYAVVDGNVAGRFAPELEAAGIEWMPFVAQEERKSLEGLQVIVGWLLEREADRGALLLGIGGGVVTDITAFAASVYKRGIKYALVPTTLLAQVDASIGGKTGVNFHGYKNVIGTFGSPEAVIVAPRVLGSLPAEEWHSGMAEVLKTLITGDAEMYGEAVEWYGGILEGRGIPGNEVRLGKTGQSGDGTSMAEKIVSEQDKEMLDRIVRRCIGIKSSIVEADRTEKGERMKLNLGHTLGHAVESICLNAGRPVTHGEAVAAGIIAAAGISLRKGVLAEDVAGRIVRDFKSLGYKDIPEILANSTDVPEEEMAAKLSDFVLNDKKRKEDFINFVLIRGLGSVETAALDVNGLQEIIYDMY</sequence>
<evidence type="ECO:0000256" key="2">
    <source>
        <dbReference type="ARBA" id="ARBA00001941"/>
    </source>
</evidence>
<comment type="cofactor">
    <cofactor evidence="2">
        <name>Co(2+)</name>
        <dbReference type="ChEBI" id="CHEBI:48828"/>
    </cofactor>
</comment>
<evidence type="ECO:0000256" key="3">
    <source>
        <dbReference type="ARBA" id="ARBA00022723"/>
    </source>
</evidence>
<evidence type="ECO:0000313" key="10">
    <source>
        <dbReference type="Proteomes" id="UP000886744"/>
    </source>
</evidence>
<dbReference type="GO" id="GO:0003856">
    <property type="term" value="F:3-dehydroquinate synthase activity"/>
    <property type="evidence" value="ECO:0007669"/>
    <property type="project" value="TreeGrafter"/>
</dbReference>
<organism evidence="9 10">
    <name type="scientific">Candidatus Coprenecus avistercoris</name>
    <dbReference type="NCBI Taxonomy" id="2840730"/>
    <lineage>
        <taxon>Bacteria</taxon>
        <taxon>Pseudomonadati</taxon>
        <taxon>Bacteroidota</taxon>
        <taxon>Bacteroidia</taxon>
        <taxon>Bacteroidales</taxon>
        <taxon>Rikenellaceae</taxon>
        <taxon>Rikenellaceae incertae sedis</taxon>
        <taxon>Candidatus Coprenecus</taxon>
    </lineage>
</organism>
<protein>
    <submittedName>
        <fullName evidence="9">3-dehydroquinate synthase</fullName>
    </submittedName>
</protein>
<evidence type="ECO:0000259" key="7">
    <source>
        <dbReference type="Pfam" id="PF01761"/>
    </source>
</evidence>
<evidence type="ECO:0000256" key="6">
    <source>
        <dbReference type="ARBA" id="ARBA00023285"/>
    </source>
</evidence>
<comment type="caution">
    <text evidence="9">The sequence shown here is derived from an EMBL/GenBank/DDBJ whole genome shotgun (WGS) entry which is preliminary data.</text>
</comment>
<dbReference type="Gene3D" id="3.40.50.1970">
    <property type="match status" value="1"/>
</dbReference>
<gene>
    <name evidence="9" type="ORF">IAC94_00105</name>
</gene>
<dbReference type="GO" id="GO:0009073">
    <property type="term" value="P:aromatic amino acid family biosynthetic process"/>
    <property type="evidence" value="ECO:0007669"/>
    <property type="project" value="InterPro"/>
</dbReference>
<dbReference type="PANTHER" id="PTHR43622:SF1">
    <property type="entry name" value="3-DEHYDROQUINATE SYNTHASE"/>
    <property type="match status" value="1"/>
</dbReference>
<dbReference type="EMBL" id="DVHI01000003">
    <property type="protein sequence ID" value="HIR61913.1"/>
    <property type="molecule type" value="Genomic_DNA"/>
</dbReference>
<dbReference type="PIRSF" id="PIRSF001455">
    <property type="entry name" value="DHQ_synth"/>
    <property type="match status" value="1"/>
</dbReference>
<dbReference type="InterPro" id="IPR056179">
    <property type="entry name" value="DHQS_C"/>
</dbReference>
<dbReference type="Pfam" id="PF01761">
    <property type="entry name" value="DHQ_synthase"/>
    <property type="match status" value="1"/>
</dbReference>
<dbReference type="Pfam" id="PF24621">
    <property type="entry name" value="DHQS_C"/>
    <property type="match status" value="1"/>
</dbReference>
<dbReference type="InterPro" id="IPR030963">
    <property type="entry name" value="DHQ_synth_fam"/>
</dbReference>
<keyword evidence="6" id="KW-0170">Cobalt</keyword>
<accession>A0A9D1J5U7</accession>
<dbReference type="Proteomes" id="UP000886744">
    <property type="component" value="Unassembled WGS sequence"/>
</dbReference>
<dbReference type="PANTHER" id="PTHR43622">
    <property type="entry name" value="3-DEHYDROQUINATE SYNTHASE"/>
    <property type="match status" value="1"/>
</dbReference>
<comment type="cofactor">
    <cofactor evidence="1">
        <name>NAD(+)</name>
        <dbReference type="ChEBI" id="CHEBI:57540"/>
    </cofactor>
</comment>
<feature type="domain" description="3-dehydroquinate synthase N-terminal" evidence="7">
    <location>
        <begin position="66"/>
        <end position="175"/>
    </location>
</feature>
<dbReference type="AlphaFoldDB" id="A0A9D1J5U7"/>